<evidence type="ECO:0000256" key="3">
    <source>
        <dbReference type="ARBA" id="ARBA00005842"/>
    </source>
</evidence>
<evidence type="ECO:0000256" key="12">
    <source>
        <dbReference type="RuleBase" id="RU003784"/>
    </source>
</evidence>
<evidence type="ECO:0000256" key="4">
    <source>
        <dbReference type="ARBA" id="ARBA00022679"/>
    </source>
</evidence>
<dbReference type="InterPro" id="IPR039657">
    <property type="entry name" value="Dimethylallyltransferase"/>
</dbReference>
<feature type="binding site" evidence="10">
    <location>
        <begin position="58"/>
        <end position="63"/>
    </location>
    <ligand>
        <name>substrate</name>
    </ligand>
</feature>
<evidence type="ECO:0000256" key="9">
    <source>
        <dbReference type="ARBA" id="ARBA00049563"/>
    </source>
</evidence>
<dbReference type="Gene3D" id="3.40.50.300">
    <property type="entry name" value="P-loop containing nucleotide triphosphate hydrolases"/>
    <property type="match status" value="1"/>
</dbReference>
<dbReference type="EC" id="2.5.1.75" evidence="10"/>
<evidence type="ECO:0000313" key="15">
    <source>
        <dbReference type="EMBL" id="ASG19979.1"/>
    </source>
</evidence>
<dbReference type="NCBIfam" id="TIGR00174">
    <property type="entry name" value="miaA"/>
    <property type="match status" value="1"/>
</dbReference>
<reference evidence="15 16" key="1">
    <citation type="submission" date="2017-06" db="EMBL/GenBank/DDBJ databases">
        <title>Complete genome sequence of Nitrospirillum amazonense strain CBAmC, an endophytic nitrogen-fixing and plant growth-promoting bacterium, isolated from sugarcane.</title>
        <authorList>
            <person name="Schwab S."/>
            <person name="dos Santos Teixeira K.R."/>
            <person name="Simoes Araujo J.L."/>
            <person name="Soares Vidal M."/>
            <person name="Borges de Freitas H.R."/>
            <person name="Rivello Crivelaro A.L."/>
            <person name="Bueno de Camargo Nunes A."/>
            <person name="dos Santos C.M."/>
            <person name="Palmeira da Silva Rosa D."/>
            <person name="da Silva Padilha D."/>
            <person name="da Silva E."/>
            <person name="Araujo Terra L."/>
            <person name="Soares Mendes V."/>
            <person name="Farinelli L."/>
            <person name="Magalhaes Cruz L."/>
            <person name="Baldani J.I."/>
        </authorList>
    </citation>
    <scope>NUCLEOTIDE SEQUENCE [LARGE SCALE GENOMIC DNA]</scope>
    <source>
        <strain evidence="15 16">CBAmC</strain>
    </source>
</reference>
<dbReference type="SUPFAM" id="SSF52540">
    <property type="entry name" value="P-loop containing nucleoside triphosphate hydrolases"/>
    <property type="match status" value="2"/>
</dbReference>
<keyword evidence="5 10" id="KW-0819">tRNA processing</keyword>
<keyword evidence="4 10" id="KW-0808">Transferase</keyword>
<sequence length="361" mass="38102">MSEGFEGASAGLDTGGGADRQDAVGHPAPAISAVAGPDAATKELKLVPKVVIVIGGPTASGKSRLALDLAVRLGGTVINADSMQVYRGLALLTAQPGPDDLAQAPHRLYGTVPPSLRMSAAAWRDLALAEVRAAERPILVGGTGLYLRTLTSGIADIPAIGDAVRDQAKALHAKLGGPAFHQDLAARDPEAAVRLAPGDTQRLVRAWEVVVGTGRTLGDWQRAAESTAPADLAFHTIVVDPPRDRLYANGDARFLAMMEQGALDEVRALLDLGLDPDLPAMKALGVPELAAHLSGALSLEEAVALAQRHTRNYAKRQTTWFRHQMAEARRVDPGFSQTHTGYEKLIESLLSEIFAIIRKTG</sequence>
<keyword evidence="7 10" id="KW-0067">ATP-binding</keyword>
<evidence type="ECO:0000256" key="5">
    <source>
        <dbReference type="ARBA" id="ARBA00022694"/>
    </source>
</evidence>
<evidence type="ECO:0000256" key="6">
    <source>
        <dbReference type="ARBA" id="ARBA00022741"/>
    </source>
</evidence>
<dbReference type="Proteomes" id="UP000197153">
    <property type="component" value="Chromosome 1"/>
</dbReference>
<feature type="binding site" evidence="10">
    <location>
        <begin position="56"/>
        <end position="63"/>
    </location>
    <ligand>
        <name>ATP</name>
        <dbReference type="ChEBI" id="CHEBI:30616"/>
    </ligand>
</feature>
<dbReference type="EMBL" id="CP022110">
    <property type="protein sequence ID" value="ASG19979.1"/>
    <property type="molecule type" value="Genomic_DNA"/>
</dbReference>
<dbReference type="HAMAP" id="MF_00185">
    <property type="entry name" value="IPP_trans"/>
    <property type="match status" value="1"/>
</dbReference>
<evidence type="ECO:0000256" key="14">
    <source>
        <dbReference type="SAM" id="MobiDB-lite"/>
    </source>
</evidence>
<gene>
    <name evidence="10" type="primary">miaA</name>
    <name evidence="15" type="ORF">Y958_03400</name>
</gene>
<dbReference type="InterPro" id="IPR027417">
    <property type="entry name" value="P-loop_NTPase"/>
</dbReference>
<dbReference type="GO" id="GO:0052381">
    <property type="term" value="F:tRNA dimethylallyltransferase activity"/>
    <property type="evidence" value="ECO:0007669"/>
    <property type="project" value="UniProtKB-UniRule"/>
</dbReference>
<comment type="subunit">
    <text evidence="10">Monomer.</text>
</comment>
<keyword evidence="16" id="KW-1185">Reference proteome</keyword>
<dbReference type="KEGG" id="nao:Y958_03400"/>
<feature type="site" description="Interaction with substrate tRNA" evidence="10">
    <location>
        <position position="143"/>
    </location>
</feature>
<dbReference type="InterPro" id="IPR018022">
    <property type="entry name" value="IPT"/>
</dbReference>
<keyword evidence="8 10" id="KW-0460">Magnesium</keyword>
<dbReference type="PANTHER" id="PTHR11088:SF60">
    <property type="entry name" value="TRNA DIMETHYLALLYLTRANSFERASE"/>
    <property type="match status" value="1"/>
</dbReference>
<feature type="region of interest" description="Disordered" evidence="14">
    <location>
        <begin position="1"/>
        <end position="29"/>
    </location>
</feature>
<feature type="region of interest" description="Interaction with substrate tRNA" evidence="10">
    <location>
        <begin position="201"/>
        <end position="205"/>
    </location>
</feature>
<evidence type="ECO:0000256" key="10">
    <source>
        <dbReference type="HAMAP-Rule" id="MF_00185"/>
    </source>
</evidence>
<accession>A0A248JMX1</accession>
<dbReference type="AlphaFoldDB" id="A0A248JMX1"/>
<evidence type="ECO:0000256" key="11">
    <source>
        <dbReference type="RuleBase" id="RU003783"/>
    </source>
</evidence>
<keyword evidence="6 10" id="KW-0547">Nucleotide-binding</keyword>
<comment type="similarity">
    <text evidence="3 10 13">Belongs to the IPP transferase family.</text>
</comment>
<comment type="caution">
    <text evidence="10">Lacks conserved residue(s) required for the propagation of feature annotation.</text>
</comment>
<feature type="region of interest" description="Interaction with substrate tRNA" evidence="10">
    <location>
        <begin position="81"/>
        <end position="84"/>
    </location>
</feature>
<dbReference type="Gene3D" id="1.10.20.140">
    <property type="match status" value="1"/>
</dbReference>
<evidence type="ECO:0000313" key="16">
    <source>
        <dbReference type="Proteomes" id="UP000197153"/>
    </source>
</evidence>
<comment type="catalytic activity">
    <reaction evidence="9 10 11">
        <text>adenosine(37) in tRNA + dimethylallyl diphosphate = N(6)-dimethylallyladenosine(37) in tRNA + diphosphate</text>
        <dbReference type="Rhea" id="RHEA:26482"/>
        <dbReference type="Rhea" id="RHEA-COMP:10162"/>
        <dbReference type="Rhea" id="RHEA-COMP:10375"/>
        <dbReference type="ChEBI" id="CHEBI:33019"/>
        <dbReference type="ChEBI" id="CHEBI:57623"/>
        <dbReference type="ChEBI" id="CHEBI:74411"/>
        <dbReference type="ChEBI" id="CHEBI:74415"/>
        <dbReference type="EC" id="2.5.1.75"/>
    </reaction>
</comment>
<dbReference type="GO" id="GO:0006400">
    <property type="term" value="P:tRNA modification"/>
    <property type="evidence" value="ECO:0007669"/>
    <property type="project" value="TreeGrafter"/>
</dbReference>
<comment type="function">
    <text evidence="2 10 12">Catalyzes the transfer of a dimethylallyl group onto the adenine at position 37 in tRNAs that read codons beginning with uridine, leading to the formation of N6-(dimethylallyl)adenosine (i(6)A).</text>
</comment>
<comment type="cofactor">
    <cofactor evidence="1 10">
        <name>Mg(2+)</name>
        <dbReference type="ChEBI" id="CHEBI:18420"/>
    </cofactor>
</comment>
<dbReference type="Pfam" id="PF01715">
    <property type="entry name" value="IPPT"/>
    <property type="match status" value="1"/>
</dbReference>
<dbReference type="PANTHER" id="PTHR11088">
    <property type="entry name" value="TRNA DIMETHYLALLYLTRANSFERASE"/>
    <property type="match status" value="1"/>
</dbReference>
<evidence type="ECO:0000256" key="1">
    <source>
        <dbReference type="ARBA" id="ARBA00001946"/>
    </source>
</evidence>
<dbReference type="GO" id="GO:0005524">
    <property type="term" value="F:ATP binding"/>
    <property type="evidence" value="ECO:0007669"/>
    <property type="project" value="UniProtKB-UniRule"/>
</dbReference>
<evidence type="ECO:0000256" key="7">
    <source>
        <dbReference type="ARBA" id="ARBA00022840"/>
    </source>
</evidence>
<evidence type="ECO:0000256" key="13">
    <source>
        <dbReference type="RuleBase" id="RU003785"/>
    </source>
</evidence>
<evidence type="ECO:0000256" key="8">
    <source>
        <dbReference type="ARBA" id="ARBA00022842"/>
    </source>
</evidence>
<feature type="site" description="Interaction with substrate tRNA" evidence="10">
    <location>
        <position position="165"/>
    </location>
</feature>
<name>A0A248JMX1_9PROT</name>
<protein>
    <recommendedName>
        <fullName evidence="10">tRNA dimethylallyltransferase</fullName>
        <ecNumber evidence="10">2.5.1.75</ecNumber>
    </recommendedName>
    <alternativeName>
        <fullName evidence="10">Dimethylallyl diphosphate:tRNA dimethylallyltransferase</fullName>
        <shortName evidence="10">DMAPP:tRNA dimethylallyltransferase</shortName>
        <shortName evidence="10">DMATase</shortName>
    </alternativeName>
    <alternativeName>
        <fullName evidence="10">Isopentenyl-diphosphate:tRNA isopentenyltransferase</fullName>
        <shortName evidence="10">IPP transferase</shortName>
        <shortName evidence="10">IPPT</shortName>
        <shortName evidence="10">IPTase</shortName>
    </alternativeName>
</protein>
<organism evidence="15 16">
    <name type="scientific">Nitrospirillum viridazoti CBAmc</name>
    <dbReference type="NCBI Taxonomy" id="1441467"/>
    <lineage>
        <taxon>Bacteria</taxon>
        <taxon>Pseudomonadati</taxon>
        <taxon>Pseudomonadota</taxon>
        <taxon>Alphaproteobacteria</taxon>
        <taxon>Rhodospirillales</taxon>
        <taxon>Azospirillaceae</taxon>
        <taxon>Nitrospirillum</taxon>
        <taxon>Nitrospirillum viridazoti</taxon>
    </lineage>
</organism>
<proteinExistence type="inferred from homology"/>
<evidence type="ECO:0000256" key="2">
    <source>
        <dbReference type="ARBA" id="ARBA00003213"/>
    </source>
</evidence>